<dbReference type="Gene3D" id="3.30.450.20">
    <property type="entry name" value="PAS domain"/>
    <property type="match status" value="1"/>
</dbReference>
<dbReference type="PROSITE" id="PS50109">
    <property type="entry name" value="HIS_KIN"/>
    <property type="match status" value="1"/>
</dbReference>
<dbReference type="SUPFAM" id="SSF158472">
    <property type="entry name" value="HAMP domain-like"/>
    <property type="match status" value="1"/>
</dbReference>
<dbReference type="GO" id="GO:0000155">
    <property type="term" value="F:phosphorelay sensor kinase activity"/>
    <property type="evidence" value="ECO:0007669"/>
    <property type="project" value="InterPro"/>
</dbReference>
<dbReference type="Pfam" id="PF00072">
    <property type="entry name" value="Response_reg"/>
    <property type="match status" value="1"/>
</dbReference>
<feature type="domain" description="PAS" evidence="11">
    <location>
        <begin position="375"/>
        <end position="417"/>
    </location>
</feature>
<dbReference type="InterPro" id="IPR005467">
    <property type="entry name" value="His_kinase_dom"/>
</dbReference>
<dbReference type="Pfam" id="PF00512">
    <property type="entry name" value="HisKA"/>
    <property type="match status" value="1"/>
</dbReference>
<dbReference type="Gene3D" id="3.30.565.10">
    <property type="entry name" value="Histidine kinase-like ATPase, C-terminal domain"/>
    <property type="match status" value="1"/>
</dbReference>
<dbReference type="PANTHER" id="PTHR43065:SF42">
    <property type="entry name" value="TWO-COMPONENT SENSOR PPRA"/>
    <property type="match status" value="1"/>
</dbReference>
<organism evidence="13 14">
    <name type="scientific">Enterobacter agglomerans</name>
    <name type="common">Erwinia herbicola</name>
    <name type="synonym">Pantoea agglomerans</name>
    <dbReference type="NCBI Taxonomy" id="549"/>
    <lineage>
        <taxon>Bacteria</taxon>
        <taxon>Pseudomonadati</taxon>
        <taxon>Pseudomonadota</taxon>
        <taxon>Gammaproteobacteria</taxon>
        <taxon>Enterobacterales</taxon>
        <taxon>Erwiniaceae</taxon>
        <taxon>Pantoea</taxon>
        <taxon>Pantoea agglomerans group</taxon>
    </lineage>
</organism>
<dbReference type="Gene3D" id="3.40.50.2300">
    <property type="match status" value="1"/>
</dbReference>
<dbReference type="InterPro" id="IPR003594">
    <property type="entry name" value="HATPase_dom"/>
</dbReference>
<keyword evidence="8" id="KW-0472">Membrane</keyword>
<dbReference type="PROSITE" id="PS50112">
    <property type="entry name" value="PAS"/>
    <property type="match status" value="1"/>
</dbReference>
<evidence type="ECO:0000259" key="10">
    <source>
        <dbReference type="PROSITE" id="PS50110"/>
    </source>
</evidence>
<evidence type="ECO:0000256" key="2">
    <source>
        <dbReference type="ARBA" id="ARBA00004370"/>
    </source>
</evidence>
<dbReference type="CDD" id="cd06225">
    <property type="entry name" value="HAMP"/>
    <property type="match status" value="1"/>
</dbReference>
<reference evidence="13" key="1">
    <citation type="submission" date="2022-05" db="EMBL/GenBank/DDBJ databases">
        <authorList>
            <person name="Pothier F. J."/>
        </authorList>
    </citation>
    <scope>NUCLEOTIDE SEQUENCE</scope>
    <source>
        <strain evidence="13">DAPP-PG734</strain>
    </source>
</reference>
<dbReference type="SMART" id="SM00387">
    <property type="entry name" value="HATPase_c"/>
    <property type="match status" value="1"/>
</dbReference>
<feature type="domain" description="Response regulatory" evidence="10">
    <location>
        <begin position="741"/>
        <end position="854"/>
    </location>
</feature>
<comment type="subcellular location">
    <subcellularLocation>
        <location evidence="2">Membrane</location>
    </subcellularLocation>
</comment>
<dbReference type="PROSITE" id="PS50110">
    <property type="entry name" value="RESPONSE_REGULATORY"/>
    <property type="match status" value="1"/>
</dbReference>
<keyword evidence="8" id="KW-1133">Transmembrane helix</keyword>
<evidence type="ECO:0000313" key="13">
    <source>
        <dbReference type="EMBL" id="CAH6249688.1"/>
    </source>
</evidence>
<dbReference type="Pfam" id="PF02518">
    <property type="entry name" value="HATPase_c"/>
    <property type="match status" value="1"/>
</dbReference>
<dbReference type="SMART" id="SM00448">
    <property type="entry name" value="REC"/>
    <property type="match status" value="1"/>
</dbReference>
<dbReference type="SMART" id="SM00304">
    <property type="entry name" value="HAMP"/>
    <property type="match status" value="1"/>
</dbReference>
<evidence type="ECO:0000259" key="12">
    <source>
        <dbReference type="PROSITE" id="PS50885"/>
    </source>
</evidence>
<feature type="domain" description="HAMP" evidence="12">
    <location>
        <begin position="314"/>
        <end position="367"/>
    </location>
</feature>
<dbReference type="InterPro" id="IPR000014">
    <property type="entry name" value="PAS"/>
</dbReference>
<dbReference type="CDD" id="cd00130">
    <property type="entry name" value="PAS"/>
    <property type="match status" value="1"/>
</dbReference>
<dbReference type="InterPro" id="IPR003660">
    <property type="entry name" value="HAMP_dom"/>
</dbReference>
<protein>
    <recommendedName>
        <fullName evidence="3">histidine kinase</fullName>
        <ecNumber evidence="3">2.7.13.3</ecNumber>
    </recommendedName>
</protein>
<keyword evidence="5" id="KW-0808">Transferase</keyword>
<evidence type="ECO:0000256" key="1">
    <source>
        <dbReference type="ARBA" id="ARBA00000085"/>
    </source>
</evidence>
<keyword evidence="4 7" id="KW-0597">Phosphoprotein</keyword>
<dbReference type="PROSITE" id="PS50885">
    <property type="entry name" value="HAMP"/>
    <property type="match status" value="1"/>
</dbReference>
<dbReference type="InterPro" id="IPR004358">
    <property type="entry name" value="Sig_transdc_His_kin-like_C"/>
</dbReference>
<gene>
    <name evidence="13" type="ORF">DAPPPG734_07685</name>
</gene>
<dbReference type="InterPro" id="IPR003661">
    <property type="entry name" value="HisK_dim/P_dom"/>
</dbReference>
<sequence length="874" mass="96184">MQRTYPWQAGARGRLLLFNLLVVSVTLMVSVVAIFGFRHAGAIQEQAQAQTLADMNGSLALARDTANVATAAVRLSQVVGALEYQSESQRLQQNQQALQQSLSLLASAPLAGRQPERIARIRARSLMLEQTINSLLLTGHQRHLQRNNMLSDLWQTQILLSHIDQLVQREQRTLPDAALREQTERLITIAIRTPSPIAVIEQLQQVMAQWRNVPLTGVTGENVQRLLATQQRLLPLAEALEQSDLAIAYATYRIKALVAMLNEDISASVQQVALQSEARTLATHRELDSIIGFIALFALLALAITGYAGIYIYRNLGSSLTAIAGAMTRLAQGEQNVSVPGLQRRDELGELARAFNVFARNTASLAHTSRLLKEKSNQLESTFLAMRDGFALFDNNGQLVVWNAQYAELLGIAPHELHRGVPWQQLLAPLAVDLHDPGEPQEIRLDDGRTLELRFSPIPRRGMVNTVLDRTSRKTLEEALQHSQKMKAVGQLTGGLAHDFNNLLAVIIGSLALTEGQLTPGPLASRIERARQAADRAAQLTQRLLAFSRKQALYPRAVSVVTLVDNLQGLLQHSLLPGQQLIIDAQRPGWPAWIDASQLENALMNLVVNARDAMHQQSGEIRLRIWNQRRLECDEKRDRVTIEVIDHGCGMSAGVREQVFEPFFTTKATGSGSGLGLSMVYGFVRQSGGQIELETAPGQGTTVRLLLPRAPEAAAAVIAPPSPAPIEADISAEIEAASNRLVLVLDDEPAVRQTLCEHLHQLGYLTLECGDGEEALALLRQTPDIDLLISDLMLPGEINGAEVIRQAQQNWPQLATLLISGQDLRHQPVTLPLCERLAKPWQQAQLVQALQRAWQRSERLNRAQQAATTAPASH</sequence>
<proteinExistence type="predicted"/>
<dbReference type="Pfam" id="PF12860">
    <property type="entry name" value="PAS_7"/>
    <property type="match status" value="1"/>
</dbReference>
<dbReference type="InterPro" id="IPR001789">
    <property type="entry name" value="Sig_transdc_resp-reg_receiver"/>
</dbReference>
<evidence type="ECO:0000313" key="14">
    <source>
        <dbReference type="Proteomes" id="UP001158961"/>
    </source>
</evidence>
<dbReference type="InterPro" id="IPR036890">
    <property type="entry name" value="HATPase_C_sf"/>
</dbReference>
<evidence type="ECO:0000256" key="3">
    <source>
        <dbReference type="ARBA" id="ARBA00012438"/>
    </source>
</evidence>
<feature type="modified residue" description="4-aspartylphosphate" evidence="7">
    <location>
        <position position="791"/>
    </location>
</feature>
<dbReference type="AlphaFoldDB" id="A0AAN2FBJ9"/>
<dbReference type="SUPFAM" id="SSF55874">
    <property type="entry name" value="ATPase domain of HSP90 chaperone/DNA topoisomerase II/histidine kinase"/>
    <property type="match status" value="1"/>
</dbReference>
<dbReference type="Gene3D" id="6.10.340.10">
    <property type="match status" value="1"/>
</dbReference>
<dbReference type="InterPro" id="IPR011006">
    <property type="entry name" value="CheY-like_superfamily"/>
</dbReference>
<dbReference type="PRINTS" id="PR00344">
    <property type="entry name" value="BCTRLSENSOR"/>
</dbReference>
<dbReference type="SUPFAM" id="SSF55785">
    <property type="entry name" value="PYP-like sensor domain (PAS domain)"/>
    <property type="match status" value="1"/>
</dbReference>
<dbReference type="EC" id="2.7.13.3" evidence="3"/>
<evidence type="ECO:0000256" key="4">
    <source>
        <dbReference type="ARBA" id="ARBA00022553"/>
    </source>
</evidence>
<evidence type="ECO:0000256" key="8">
    <source>
        <dbReference type="SAM" id="Phobius"/>
    </source>
</evidence>
<feature type="domain" description="Histidine kinase" evidence="9">
    <location>
        <begin position="495"/>
        <end position="711"/>
    </location>
</feature>
<dbReference type="InterPro" id="IPR036097">
    <property type="entry name" value="HisK_dim/P_sf"/>
</dbReference>
<dbReference type="RefSeq" id="WP_031591071.1">
    <property type="nucleotide sequence ID" value="NZ_JNVA01000009.1"/>
</dbReference>
<feature type="transmembrane region" description="Helical" evidence="8">
    <location>
        <begin position="290"/>
        <end position="313"/>
    </location>
</feature>
<comment type="catalytic activity">
    <reaction evidence="1">
        <text>ATP + protein L-histidine = ADP + protein N-phospho-L-histidine.</text>
        <dbReference type="EC" id="2.7.13.3"/>
    </reaction>
</comment>
<evidence type="ECO:0000259" key="9">
    <source>
        <dbReference type="PROSITE" id="PS50109"/>
    </source>
</evidence>
<dbReference type="Pfam" id="PF00672">
    <property type="entry name" value="HAMP"/>
    <property type="match status" value="1"/>
</dbReference>
<evidence type="ECO:0000259" key="11">
    <source>
        <dbReference type="PROSITE" id="PS50112"/>
    </source>
</evidence>
<dbReference type="SMART" id="SM00388">
    <property type="entry name" value="HisKA"/>
    <property type="match status" value="1"/>
</dbReference>
<dbReference type="SMART" id="SM00091">
    <property type="entry name" value="PAS"/>
    <property type="match status" value="1"/>
</dbReference>
<feature type="transmembrane region" description="Helical" evidence="8">
    <location>
        <begin position="15"/>
        <end position="37"/>
    </location>
</feature>
<dbReference type="GO" id="GO:0016020">
    <property type="term" value="C:membrane"/>
    <property type="evidence" value="ECO:0007669"/>
    <property type="project" value="UniProtKB-SubCell"/>
</dbReference>
<dbReference type="SUPFAM" id="SSF47384">
    <property type="entry name" value="Homodimeric domain of signal transducing histidine kinase"/>
    <property type="match status" value="1"/>
</dbReference>
<evidence type="ECO:0000256" key="5">
    <source>
        <dbReference type="ARBA" id="ARBA00022679"/>
    </source>
</evidence>
<evidence type="ECO:0000256" key="6">
    <source>
        <dbReference type="ARBA" id="ARBA00022777"/>
    </source>
</evidence>
<dbReference type="EMBL" id="OW970315">
    <property type="protein sequence ID" value="CAH6249688.1"/>
    <property type="molecule type" value="Genomic_DNA"/>
</dbReference>
<dbReference type="SUPFAM" id="SSF52172">
    <property type="entry name" value="CheY-like"/>
    <property type="match status" value="1"/>
</dbReference>
<accession>A0AAN2FBJ9</accession>
<dbReference type="InterPro" id="IPR035965">
    <property type="entry name" value="PAS-like_dom_sf"/>
</dbReference>
<evidence type="ECO:0000256" key="7">
    <source>
        <dbReference type="PROSITE-ProRule" id="PRU00169"/>
    </source>
</evidence>
<name>A0AAN2FBJ9_ENTAG</name>
<dbReference type="PANTHER" id="PTHR43065">
    <property type="entry name" value="SENSOR HISTIDINE KINASE"/>
    <property type="match status" value="1"/>
</dbReference>
<dbReference type="Proteomes" id="UP001158961">
    <property type="component" value="Chromosome"/>
</dbReference>
<keyword evidence="6 13" id="KW-0418">Kinase</keyword>
<keyword evidence="8" id="KW-0812">Transmembrane</keyword>
<dbReference type="Gene3D" id="1.10.287.130">
    <property type="match status" value="1"/>
</dbReference>